<keyword evidence="2" id="KW-0732">Signal</keyword>
<sequence>MKRPALLLVTIALLLSFGGPVLAADDENKGTCWKTVKKEVDLPWTDKKPDYSYTFCPHIIFTNKVACMVGGKYEYCCNSVDACMDPKIGGTPKEIYGDVKNTCRYVPNAVQKDCNDCFLGGGAWTSIGCIQGEPTEFLSTVLSLGIGIAGGIAFLLILLGGFQILTSSGNPEQLTAGKELVTSAVTGLILIIFSVFLLRIIGVNVLGLPGFAGAP</sequence>
<proteinExistence type="predicted"/>
<keyword evidence="1" id="KW-1133">Transmembrane helix</keyword>
<feature type="transmembrane region" description="Helical" evidence="1">
    <location>
        <begin position="180"/>
        <end position="201"/>
    </location>
</feature>
<feature type="signal peptide" evidence="2">
    <location>
        <begin position="1"/>
        <end position="23"/>
    </location>
</feature>
<keyword evidence="1" id="KW-0812">Transmembrane</keyword>
<gene>
    <name evidence="3" type="ORF">A2Z33_07555</name>
</gene>
<feature type="chain" id="PRO_5009522536" evidence="2">
    <location>
        <begin position="24"/>
        <end position="215"/>
    </location>
</feature>
<dbReference type="Pfam" id="PF18895">
    <property type="entry name" value="T4SS_pilin"/>
    <property type="match status" value="1"/>
</dbReference>
<dbReference type="STRING" id="1798374.A2Z33_07555"/>
<dbReference type="InterPro" id="IPR043993">
    <property type="entry name" value="T4SS_pilin"/>
</dbReference>
<evidence type="ECO:0000256" key="1">
    <source>
        <dbReference type="SAM" id="Phobius"/>
    </source>
</evidence>
<dbReference type="Proteomes" id="UP000178448">
    <property type="component" value="Unassembled WGS sequence"/>
</dbReference>
<dbReference type="AlphaFoldDB" id="A0A1F5YN83"/>
<reference evidence="3 4" key="1">
    <citation type="journal article" date="2016" name="Nat. Commun.">
        <title>Thousands of microbial genomes shed light on interconnected biogeochemical processes in an aquifer system.</title>
        <authorList>
            <person name="Anantharaman K."/>
            <person name="Brown C.T."/>
            <person name="Hug L.A."/>
            <person name="Sharon I."/>
            <person name="Castelle C.J."/>
            <person name="Probst A.J."/>
            <person name="Thomas B.C."/>
            <person name="Singh A."/>
            <person name="Wilkins M.J."/>
            <person name="Karaoz U."/>
            <person name="Brodie E.L."/>
            <person name="Williams K.H."/>
            <person name="Hubbard S.S."/>
            <person name="Banfield J.F."/>
        </authorList>
    </citation>
    <scope>NUCLEOTIDE SEQUENCE [LARGE SCALE GENOMIC DNA]</scope>
</reference>
<comment type="caution">
    <text evidence="3">The sequence shown here is derived from an EMBL/GenBank/DDBJ whole genome shotgun (WGS) entry which is preliminary data.</text>
</comment>
<evidence type="ECO:0000313" key="3">
    <source>
        <dbReference type="EMBL" id="OGG01615.1"/>
    </source>
</evidence>
<organism evidence="3 4">
    <name type="scientific">Candidatus Gottesmanbacteria bacterium RBG_16_52_11</name>
    <dbReference type="NCBI Taxonomy" id="1798374"/>
    <lineage>
        <taxon>Bacteria</taxon>
        <taxon>Candidatus Gottesmaniibacteriota</taxon>
    </lineage>
</organism>
<evidence type="ECO:0000256" key="2">
    <source>
        <dbReference type="SAM" id="SignalP"/>
    </source>
</evidence>
<name>A0A1F5YN83_9BACT</name>
<evidence type="ECO:0000313" key="4">
    <source>
        <dbReference type="Proteomes" id="UP000178448"/>
    </source>
</evidence>
<feature type="transmembrane region" description="Helical" evidence="1">
    <location>
        <begin position="137"/>
        <end position="159"/>
    </location>
</feature>
<keyword evidence="1" id="KW-0472">Membrane</keyword>
<dbReference type="EMBL" id="MFJD01000012">
    <property type="protein sequence ID" value="OGG01615.1"/>
    <property type="molecule type" value="Genomic_DNA"/>
</dbReference>
<protein>
    <submittedName>
        <fullName evidence="3">Uncharacterized protein</fullName>
    </submittedName>
</protein>
<accession>A0A1F5YN83</accession>